<dbReference type="PIRSF" id="PIRSF017082">
    <property type="entry name" value="YflP"/>
    <property type="match status" value="1"/>
</dbReference>
<dbReference type="InterPro" id="IPR042100">
    <property type="entry name" value="Bug_dom1"/>
</dbReference>
<dbReference type="Gene3D" id="3.40.190.10">
    <property type="entry name" value="Periplasmic binding protein-like II"/>
    <property type="match status" value="1"/>
</dbReference>
<sequence length="323" mass="33489">MPTRRQATAALLACCAGIRGAHAQDFPTQPVRLIVPFAAGGPADAIARLIGRVMGQRLGQPVVVESRSGAGGVVGVEAAARSRPDGHSIVLASTGALVILPHLMPRMPYDPLRDLLPIGQVLAVPQVMVVGKALPVATLQDFLAEARRRPRQITYGSAGNGSTLQMAAELLRLRAGIELTHVPYRGAAPAVTDLLAGQIDMMMGDIPVLLPHIRSNSVTALGVTAPGRSAALPEVPTVAEAGVPGVESDTWYGLLAPAGTPPDRIAVLHRALLAALEDGDTRRALLDQGGNLVGGTPEAFAGLLRAEAAKWGEVVRAAGIRLE</sequence>
<comment type="caution">
    <text evidence="3">The sequence shown here is derived from an EMBL/GenBank/DDBJ whole genome shotgun (WGS) entry which is preliminary data.</text>
</comment>
<dbReference type="RefSeq" id="WP_211851415.1">
    <property type="nucleotide sequence ID" value="NZ_JAAGBB010000005.1"/>
</dbReference>
<protein>
    <submittedName>
        <fullName evidence="3">Tripartite tricarboxylate transporter substrate binding protein</fullName>
    </submittedName>
</protein>
<reference evidence="4" key="1">
    <citation type="journal article" date="2021" name="Syst. Appl. Microbiol.">
        <title>Roseomonas hellenica sp. nov., isolated from roots of wild-growing Alkanna tinctoria.</title>
        <authorList>
            <person name="Rat A."/>
            <person name="Naranjo H.D."/>
            <person name="Lebbe L."/>
            <person name="Cnockaert M."/>
            <person name="Krigas N."/>
            <person name="Grigoriadou K."/>
            <person name="Maloupa E."/>
            <person name="Willems A."/>
        </authorList>
    </citation>
    <scope>NUCLEOTIDE SEQUENCE [LARGE SCALE GENOMIC DNA]</scope>
    <source>
        <strain evidence="4">LMG 31523</strain>
    </source>
</reference>
<name>A0ABS5EU55_9PROT</name>
<feature type="chain" id="PRO_5045836946" evidence="2">
    <location>
        <begin position="24"/>
        <end position="323"/>
    </location>
</feature>
<feature type="signal peptide" evidence="2">
    <location>
        <begin position="1"/>
        <end position="23"/>
    </location>
</feature>
<evidence type="ECO:0000256" key="1">
    <source>
        <dbReference type="ARBA" id="ARBA00006987"/>
    </source>
</evidence>
<dbReference type="SUPFAM" id="SSF53850">
    <property type="entry name" value="Periplasmic binding protein-like II"/>
    <property type="match status" value="1"/>
</dbReference>
<dbReference type="Pfam" id="PF03401">
    <property type="entry name" value="TctC"/>
    <property type="match status" value="1"/>
</dbReference>
<comment type="similarity">
    <text evidence="1">Belongs to the UPF0065 (bug) family.</text>
</comment>
<evidence type="ECO:0000313" key="3">
    <source>
        <dbReference type="EMBL" id="MBR0663821.1"/>
    </source>
</evidence>
<organism evidence="3 4">
    <name type="scientific">Plastoroseomonas hellenica</name>
    <dbReference type="NCBI Taxonomy" id="2687306"/>
    <lineage>
        <taxon>Bacteria</taxon>
        <taxon>Pseudomonadati</taxon>
        <taxon>Pseudomonadota</taxon>
        <taxon>Alphaproteobacteria</taxon>
        <taxon>Acetobacterales</taxon>
        <taxon>Acetobacteraceae</taxon>
        <taxon>Plastoroseomonas</taxon>
    </lineage>
</organism>
<dbReference type="Proteomes" id="UP001196870">
    <property type="component" value="Unassembled WGS sequence"/>
</dbReference>
<keyword evidence="2" id="KW-0732">Signal</keyword>
<dbReference type="CDD" id="cd13578">
    <property type="entry name" value="PBP2_Bug27"/>
    <property type="match status" value="1"/>
</dbReference>
<keyword evidence="4" id="KW-1185">Reference proteome</keyword>
<dbReference type="PANTHER" id="PTHR42928">
    <property type="entry name" value="TRICARBOXYLATE-BINDING PROTEIN"/>
    <property type="match status" value="1"/>
</dbReference>
<dbReference type="Gene3D" id="3.40.190.150">
    <property type="entry name" value="Bordetella uptake gene, domain 1"/>
    <property type="match status" value="1"/>
</dbReference>
<gene>
    <name evidence="3" type="ORF">GXW71_05560</name>
</gene>
<evidence type="ECO:0000313" key="4">
    <source>
        <dbReference type="Proteomes" id="UP001196870"/>
    </source>
</evidence>
<evidence type="ECO:0000256" key="2">
    <source>
        <dbReference type="SAM" id="SignalP"/>
    </source>
</evidence>
<proteinExistence type="inferred from homology"/>
<dbReference type="PANTHER" id="PTHR42928:SF5">
    <property type="entry name" value="BLR1237 PROTEIN"/>
    <property type="match status" value="1"/>
</dbReference>
<dbReference type="EMBL" id="JAAGBB010000005">
    <property type="protein sequence ID" value="MBR0663821.1"/>
    <property type="molecule type" value="Genomic_DNA"/>
</dbReference>
<dbReference type="InterPro" id="IPR005064">
    <property type="entry name" value="BUG"/>
</dbReference>
<accession>A0ABS5EU55</accession>